<dbReference type="OrthoDB" id="9890637at2"/>
<organism evidence="1 2">
    <name type="scientific">Terrisporobacter othiniensis</name>
    <dbReference type="NCBI Taxonomy" id="1577792"/>
    <lineage>
        <taxon>Bacteria</taxon>
        <taxon>Bacillati</taxon>
        <taxon>Bacillota</taxon>
        <taxon>Clostridia</taxon>
        <taxon>Peptostreptococcales</taxon>
        <taxon>Peptostreptococcaceae</taxon>
        <taxon>Terrisporobacter</taxon>
    </lineage>
</organism>
<evidence type="ECO:0000313" key="2">
    <source>
        <dbReference type="Proteomes" id="UP000031189"/>
    </source>
</evidence>
<dbReference type="PROSITE" id="PS51257">
    <property type="entry name" value="PROKAR_LIPOPROTEIN"/>
    <property type="match status" value="1"/>
</dbReference>
<reference evidence="1 2" key="1">
    <citation type="submission" date="2014-12" db="EMBL/GenBank/DDBJ databases">
        <title>Draft genome sequence of Terrisporobacter sp. 08-306576, isolated from the blood culture of a bacteremia patient.</title>
        <authorList>
            <person name="Lund L.C."/>
            <person name="Sydenham T.V."/>
            <person name="Hogh S.V."/>
            <person name="Skov M.N."/>
            <person name="Kemp M."/>
            <person name="Justesen U.S."/>
        </authorList>
    </citation>
    <scope>NUCLEOTIDE SEQUENCE [LARGE SCALE GENOMIC DNA]</scope>
    <source>
        <strain evidence="1 2">08-306576</strain>
    </source>
</reference>
<proteinExistence type="predicted"/>
<keyword evidence="2" id="KW-1185">Reference proteome</keyword>
<evidence type="ECO:0000313" key="1">
    <source>
        <dbReference type="EMBL" id="KHS58590.1"/>
    </source>
</evidence>
<sequence length="116" mass="12722">MKKFNLLTAILLVVTFTILGCSKEEVYVLEQGKTFEVGADIPEGTYKVVSEETSKVDASEEISEDDSYTTVIGDEDNPNVIFKTITDMGVKEVDLKKGEIVNSNGTIKLILTKGIK</sequence>
<dbReference type="EMBL" id="JWHR01000026">
    <property type="protein sequence ID" value="KHS58590.1"/>
    <property type="molecule type" value="Genomic_DNA"/>
</dbReference>
<protein>
    <submittedName>
        <fullName evidence="1">Uncharacterized protein</fullName>
    </submittedName>
</protein>
<accession>A0A0B3WVH5</accession>
<gene>
    <name evidence="1" type="ORF">QX51_01975</name>
</gene>
<name>A0A0B3WVH5_9FIRM</name>
<dbReference type="Proteomes" id="UP000031189">
    <property type="component" value="Unassembled WGS sequence"/>
</dbReference>
<comment type="caution">
    <text evidence="1">The sequence shown here is derived from an EMBL/GenBank/DDBJ whole genome shotgun (WGS) entry which is preliminary data.</text>
</comment>
<dbReference type="RefSeq" id="WP_039678237.1">
    <property type="nucleotide sequence ID" value="NZ_JAWGXO010000016.1"/>
</dbReference>
<dbReference type="AlphaFoldDB" id="A0A0B3WVH5"/>